<reference evidence="5 6" key="1">
    <citation type="submission" date="2020-09" db="EMBL/GenBank/DDBJ databases">
        <title>Genome seq and assembly of Chryseobacterium sp.</title>
        <authorList>
            <person name="Chhetri G."/>
        </authorList>
    </citation>
    <scope>NUCLEOTIDE SEQUENCE [LARGE SCALE GENOMIC DNA]</scope>
    <source>
        <strain evidence="5 6">GCR10</strain>
    </source>
</reference>
<dbReference type="PANTHER" id="PTHR43280:SF32">
    <property type="entry name" value="TRANSCRIPTIONAL REGULATORY PROTEIN"/>
    <property type="match status" value="1"/>
</dbReference>
<dbReference type="EMBL" id="JACYFS010000001">
    <property type="protein sequence ID" value="MBD8080810.1"/>
    <property type="molecule type" value="Genomic_DNA"/>
</dbReference>
<keyword evidence="1" id="KW-0805">Transcription regulation</keyword>
<evidence type="ECO:0000256" key="3">
    <source>
        <dbReference type="ARBA" id="ARBA00023163"/>
    </source>
</evidence>
<dbReference type="SMART" id="SM00342">
    <property type="entry name" value="HTH_ARAC"/>
    <property type="match status" value="1"/>
</dbReference>
<accession>A0ABR8Z693</accession>
<dbReference type="Pfam" id="PF12833">
    <property type="entry name" value="HTH_18"/>
    <property type="match status" value="1"/>
</dbReference>
<evidence type="ECO:0000313" key="6">
    <source>
        <dbReference type="Proteomes" id="UP000637299"/>
    </source>
</evidence>
<name>A0ABR8Z693_9FLAO</name>
<protein>
    <submittedName>
        <fullName evidence="5">Helix-turn-helix transcriptional regulator</fullName>
    </submittedName>
</protein>
<sequence>MKGKNAPQHVNSVSQVHRILEIPSPKHPLVSVIDLSTLNHSNQAVPGSFVNEFYSIFIKKNFGGKMRYGQQFYDFDNGVMIFCSPGQLISVEDTGSNKPKGWWLLFHPDFLQTYPLASKILEYGFLKYEMNEALHLSEDEEMMIAGIMRSIHNEYMSSIDNFSQDVIVSHIELLLNYVNRYYNRQFITRKLTNNDLLVKLEKLLDQYFAEDLPQTQGLPTVAYVSSKLNVSANYLSDLLRVTTGQTTQFYIHEKIIQRAKNILLNTNLTATEIAYHLGFDYPQSFSKLFKSKTNLSPIEFRKSFN</sequence>
<comment type="caution">
    <text evidence="5">The sequence shown here is derived from an EMBL/GenBank/DDBJ whole genome shotgun (WGS) entry which is preliminary data.</text>
</comment>
<keyword evidence="6" id="KW-1185">Reference proteome</keyword>
<proteinExistence type="predicted"/>
<dbReference type="InterPro" id="IPR018060">
    <property type="entry name" value="HTH_AraC"/>
</dbReference>
<organism evidence="5 6">
    <name type="scientific">Chryseobacterium caseinilyticum</name>
    <dbReference type="NCBI Taxonomy" id="2771428"/>
    <lineage>
        <taxon>Bacteria</taxon>
        <taxon>Pseudomonadati</taxon>
        <taxon>Bacteroidota</taxon>
        <taxon>Flavobacteriia</taxon>
        <taxon>Flavobacteriales</taxon>
        <taxon>Weeksellaceae</taxon>
        <taxon>Chryseobacterium group</taxon>
        <taxon>Chryseobacterium</taxon>
    </lineage>
</organism>
<dbReference type="Proteomes" id="UP000637299">
    <property type="component" value="Unassembled WGS sequence"/>
</dbReference>
<dbReference type="PANTHER" id="PTHR43280">
    <property type="entry name" value="ARAC-FAMILY TRANSCRIPTIONAL REGULATOR"/>
    <property type="match status" value="1"/>
</dbReference>
<evidence type="ECO:0000313" key="5">
    <source>
        <dbReference type="EMBL" id="MBD8080810.1"/>
    </source>
</evidence>
<gene>
    <name evidence="5" type="ORF">IC610_00065</name>
</gene>
<evidence type="ECO:0000256" key="2">
    <source>
        <dbReference type="ARBA" id="ARBA00023125"/>
    </source>
</evidence>
<dbReference type="RefSeq" id="WP_191734657.1">
    <property type="nucleotide sequence ID" value="NZ_JACYFS010000001.1"/>
</dbReference>
<keyword evidence="2" id="KW-0238">DNA-binding</keyword>
<dbReference type="Gene3D" id="1.10.10.60">
    <property type="entry name" value="Homeodomain-like"/>
    <property type="match status" value="1"/>
</dbReference>
<dbReference type="SUPFAM" id="SSF46689">
    <property type="entry name" value="Homeodomain-like"/>
    <property type="match status" value="1"/>
</dbReference>
<keyword evidence="3" id="KW-0804">Transcription</keyword>
<dbReference type="InterPro" id="IPR009057">
    <property type="entry name" value="Homeodomain-like_sf"/>
</dbReference>
<evidence type="ECO:0000259" key="4">
    <source>
        <dbReference type="PROSITE" id="PS01124"/>
    </source>
</evidence>
<dbReference type="PROSITE" id="PS01124">
    <property type="entry name" value="HTH_ARAC_FAMILY_2"/>
    <property type="match status" value="1"/>
</dbReference>
<evidence type="ECO:0000256" key="1">
    <source>
        <dbReference type="ARBA" id="ARBA00023015"/>
    </source>
</evidence>
<feature type="domain" description="HTH araC/xylS-type" evidence="4">
    <location>
        <begin position="202"/>
        <end position="303"/>
    </location>
</feature>